<dbReference type="Pfam" id="PF13847">
    <property type="entry name" value="Methyltransf_31"/>
    <property type="match status" value="1"/>
</dbReference>
<dbReference type="SUPFAM" id="SSF53335">
    <property type="entry name" value="S-adenosyl-L-methionine-dependent methyltransferases"/>
    <property type="match status" value="1"/>
</dbReference>
<comment type="catalytic activity">
    <reaction evidence="7">
        <text>arsenic triglutathione + 2 [thioredoxin]-dithiol + 2 S-adenosyl-L-methionine + H2O = dimethylarsinous acid + 2 [thioredoxin]-disulfide + 3 glutathione + 2 S-adenosyl-L-homocysteine + 2 H(+)</text>
        <dbReference type="Rhea" id="RHEA:69464"/>
        <dbReference type="Rhea" id="RHEA-COMP:10698"/>
        <dbReference type="Rhea" id="RHEA-COMP:10700"/>
        <dbReference type="ChEBI" id="CHEBI:15377"/>
        <dbReference type="ChEBI" id="CHEBI:15378"/>
        <dbReference type="ChEBI" id="CHEBI:23808"/>
        <dbReference type="ChEBI" id="CHEBI:29950"/>
        <dbReference type="ChEBI" id="CHEBI:50058"/>
        <dbReference type="ChEBI" id="CHEBI:57856"/>
        <dbReference type="ChEBI" id="CHEBI:57925"/>
        <dbReference type="ChEBI" id="CHEBI:59789"/>
        <dbReference type="ChEBI" id="CHEBI:183640"/>
        <dbReference type="EC" id="2.1.1.137"/>
    </reaction>
</comment>
<evidence type="ECO:0000313" key="10">
    <source>
        <dbReference type="EMBL" id="RDX00863.1"/>
    </source>
</evidence>
<dbReference type="EC" id="2.1.1.137" evidence="4"/>
<dbReference type="PANTHER" id="PTHR43675:SF8">
    <property type="entry name" value="ARSENITE METHYLTRANSFERASE"/>
    <property type="match status" value="1"/>
</dbReference>
<feature type="domain" description="Methyltransferase" evidence="9">
    <location>
        <begin position="41"/>
        <end position="148"/>
    </location>
</feature>
<accession>A0A3D8TQD3</accession>
<gene>
    <name evidence="10" type="ORF">UR08_07795</name>
</gene>
<reference evidence="11" key="1">
    <citation type="submission" date="2015-04" db="EMBL/GenBank/DDBJ databases">
        <authorList>
            <person name="Schardt J."/>
            <person name="Mueller-Herbst S."/>
            <person name="Scherer S."/>
            <person name="Huptas C."/>
        </authorList>
    </citation>
    <scope>NUCLEOTIDE SEQUENCE [LARGE SCALE GENOMIC DNA]</scope>
    <source>
        <strain evidence="11">Kiel-L1</strain>
    </source>
</reference>
<name>A0A3D8TQD3_9LIST</name>
<evidence type="ECO:0000256" key="1">
    <source>
        <dbReference type="ARBA" id="ARBA00022679"/>
    </source>
</evidence>
<evidence type="ECO:0000256" key="4">
    <source>
        <dbReference type="ARBA" id="ARBA00034521"/>
    </source>
</evidence>
<evidence type="ECO:0000256" key="2">
    <source>
        <dbReference type="ARBA" id="ARBA00022691"/>
    </source>
</evidence>
<dbReference type="CDD" id="cd02440">
    <property type="entry name" value="AdoMet_MTases"/>
    <property type="match status" value="1"/>
</dbReference>
<comment type="catalytic activity">
    <reaction evidence="8">
        <text>arsenic triglutathione + 3 [thioredoxin]-dithiol + 3 S-adenosyl-L-methionine = trimethylarsine + 3 [thioredoxin]-disulfide + 3 glutathione + 3 S-adenosyl-L-homocysteine + 3 H(+)</text>
        <dbReference type="Rhea" id="RHEA:69432"/>
        <dbReference type="Rhea" id="RHEA-COMP:10698"/>
        <dbReference type="Rhea" id="RHEA-COMP:10700"/>
        <dbReference type="ChEBI" id="CHEBI:15378"/>
        <dbReference type="ChEBI" id="CHEBI:27130"/>
        <dbReference type="ChEBI" id="CHEBI:29950"/>
        <dbReference type="ChEBI" id="CHEBI:50058"/>
        <dbReference type="ChEBI" id="CHEBI:57856"/>
        <dbReference type="ChEBI" id="CHEBI:57925"/>
        <dbReference type="ChEBI" id="CHEBI:59789"/>
        <dbReference type="ChEBI" id="CHEBI:183640"/>
        <dbReference type="EC" id="2.1.1.137"/>
    </reaction>
</comment>
<comment type="catalytic activity">
    <reaction evidence="6">
        <text>arsenic triglutathione + [thioredoxin]-dithiol + S-adenosyl-L-methionine + 2 H2O = methylarsonous acid + [thioredoxin]-disulfide + 3 glutathione + S-adenosyl-L-homocysteine + H(+)</text>
        <dbReference type="Rhea" id="RHEA:69460"/>
        <dbReference type="Rhea" id="RHEA-COMP:10698"/>
        <dbReference type="Rhea" id="RHEA-COMP:10700"/>
        <dbReference type="ChEBI" id="CHEBI:15377"/>
        <dbReference type="ChEBI" id="CHEBI:15378"/>
        <dbReference type="ChEBI" id="CHEBI:17826"/>
        <dbReference type="ChEBI" id="CHEBI:29950"/>
        <dbReference type="ChEBI" id="CHEBI:50058"/>
        <dbReference type="ChEBI" id="CHEBI:57856"/>
        <dbReference type="ChEBI" id="CHEBI:57925"/>
        <dbReference type="ChEBI" id="CHEBI:59789"/>
        <dbReference type="ChEBI" id="CHEBI:183640"/>
        <dbReference type="EC" id="2.1.1.137"/>
    </reaction>
</comment>
<dbReference type="GO" id="GO:0032259">
    <property type="term" value="P:methylation"/>
    <property type="evidence" value="ECO:0007669"/>
    <property type="project" value="UniProtKB-KW"/>
</dbReference>
<dbReference type="InterPro" id="IPR026669">
    <property type="entry name" value="Arsenite_MeTrfase-like"/>
</dbReference>
<keyword evidence="11" id="KW-1185">Reference proteome</keyword>
<organism evidence="10 11">
    <name type="scientific">Listeria kieliensis</name>
    <dbReference type="NCBI Taxonomy" id="1621700"/>
    <lineage>
        <taxon>Bacteria</taxon>
        <taxon>Bacillati</taxon>
        <taxon>Bacillota</taxon>
        <taxon>Bacilli</taxon>
        <taxon>Bacillales</taxon>
        <taxon>Listeriaceae</taxon>
        <taxon>Listeria</taxon>
    </lineage>
</organism>
<dbReference type="AlphaFoldDB" id="A0A3D8TQD3"/>
<dbReference type="GO" id="GO:0030791">
    <property type="term" value="F:arsenite methyltransferase activity"/>
    <property type="evidence" value="ECO:0007669"/>
    <property type="project" value="UniProtKB-EC"/>
</dbReference>
<dbReference type="EMBL" id="LARY01000002">
    <property type="protein sequence ID" value="RDX00863.1"/>
    <property type="molecule type" value="Genomic_DNA"/>
</dbReference>
<dbReference type="PANTHER" id="PTHR43675">
    <property type="entry name" value="ARSENITE METHYLTRANSFERASE"/>
    <property type="match status" value="1"/>
</dbReference>
<evidence type="ECO:0000256" key="5">
    <source>
        <dbReference type="ARBA" id="ARBA00034545"/>
    </source>
</evidence>
<dbReference type="InterPro" id="IPR025714">
    <property type="entry name" value="Methyltranfer_dom"/>
</dbReference>
<sequence length="252" mass="28359">MANKELSMIDLVIEAHTGLERQGPGSPEMTLKALSFLDNLDKNMLVADLGCGSGGQTILLAQNLTGKIIGVDLFPDFINMLNHNAKKQNLDDRVNGVVGSMENLSFQKEEFDLIWSEGAIDNIGFEKGLTYWNGFLKKNGYVVVTCPSWFTRERPAEAEKFWADSGSGIDTIEHNVKAMQTAGFQFVASFTLPDVCWMNYFIPRDKALKAISKKYAGNKTVETFIMENQYEVELYAKYKQHYGYAFYIGKKI</sequence>
<keyword evidence="1 10" id="KW-0808">Transferase</keyword>
<evidence type="ECO:0000256" key="8">
    <source>
        <dbReference type="ARBA" id="ARBA00048428"/>
    </source>
</evidence>
<keyword evidence="2" id="KW-0949">S-adenosyl-L-methionine</keyword>
<evidence type="ECO:0000256" key="6">
    <source>
        <dbReference type="ARBA" id="ARBA00047941"/>
    </source>
</evidence>
<evidence type="ECO:0000256" key="3">
    <source>
        <dbReference type="ARBA" id="ARBA00034487"/>
    </source>
</evidence>
<dbReference type="Gene3D" id="3.40.50.150">
    <property type="entry name" value="Vaccinia Virus protein VP39"/>
    <property type="match status" value="1"/>
</dbReference>
<proteinExistence type="inferred from homology"/>
<protein>
    <recommendedName>
        <fullName evidence="5">Arsenite methyltransferase</fullName>
        <ecNumber evidence="4">2.1.1.137</ecNumber>
    </recommendedName>
</protein>
<evidence type="ECO:0000313" key="11">
    <source>
        <dbReference type="Proteomes" id="UP000257055"/>
    </source>
</evidence>
<dbReference type="Proteomes" id="UP000257055">
    <property type="component" value="Unassembled WGS sequence"/>
</dbReference>
<comment type="caution">
    <text evidence="10">The sequence shown here is derived from an EMBL/GenBank/DDBJ whole genome shotgun (WGS) entry which is preliminary data.</text>
</comment>
<dbReference type="InterPro" id="IPR029063">
    <property type="entry name" value="SAM-dependent_MTases_sf"/>
</dbReference>
<comment type="similarity">
    <text evidence="3">Belongs to the methyltransferase superfamily. Arsenite methyltransferase family.</text>
</comment>
<evidence type="ECO:0000259" key="9">
    <source>
        <dbReference type="Pfam" id="PF13847"/>
    </source>
</evidence>
<evidence type="ECO:0000256" key="7">
    <source>
        <dbReference type="ARBA" id="ARBA00047943"/>
    </source>
</evidence>
<dbReference type="RefSeq" id="WP_115753109.1">
    <property type="nucleotide sequence ID" value="NZ_LARY01000002.1"/>
</dbReference>
<keyword evidence="10" id="KW-0489">Methyltransferase</keyword>